<sequence>MQQIEGGNASSTPQDSVLDHDAFEPLSDEELQMFAEFNEQTEVIAARYDAEHPEEVAAEHQPPPTFDRVEAGGFEDENAALSCPLMTVEPPEPAPHTLQKKKPVTKTSKHVLRGLMLLIIGIVSGVIISALAIFALDPDVLTTVMGDDNANTDTPAVMTTDSASTPAPATTATQAVAPENTTTASDTDASTTAASDNAAAPTPVTADNAPITYEDFREEAQTTLYRDTSK</sequence>
<keyword evidence="4" id="KW-1185">Reference proteome</keyword>
<dbReference type="Proteomes" id="UP001501787">
    <property type="component" value="Unassembled WGS sequence"/>
</dbReference>
<evidence type="ECO:0008006" key="5">
    <source>
        <dbReference type="Google" id="ProtNLM"/>
    </source>
</evidence>
<feature type="region of interest" description="Disordered" evidence="1">
    <location>
        <begin position="152"/>
        <end position="171"/>
    </location>
</feature>
<protein>
    <recommendedName>
        <fullName evidence="5">SPOR domain-containing protein</fullName>
    </recommendedName>
</protein>
<keyword evidence="2" id="KW-1133">Transmembrane helix</keyword>
<evidence type="ECO:0000256" key="1">
    <source>
        <dbReference type="SAM" id="MobiDB-lite"/>
    </source>
</evidence>
<feature type="compositionally biased region" description="Polar residues" evidence="1">
    <location>
        <begin position="1"/>
        <end position="15"/>
    </location>
</feature>
<feature type="region of interest" description="Disordered" evidence="1">
    <location>
        <begin position="177"/>
        <end position="230"/>
    </location>
</feature>
<organism evidence="3 4">
    <name type="scientific">Psychrobacter aestuarii</name>
    <dbReference type="NCBI Taxonomy" id="556327"/>
    <lineage>
        <taxon>Bacteria</taxon>
        <taxon>Pseudomonadati</taxon>
        <taxon>Pseudomonadota</taxon>
        <taxon>Gammaproteobacteria</taxon>
        <taxon>Moraxellales</taxon>
        <taxon>Moraxellaceae</taxon>
        <taxon>Psychrobacter</taxon>
    </lineage>
</organism>
<feature type="region of interest" description="Disordered" evidence="1">
    <location>
        <begin position="1"/>
        <end position="25"/>
    </location>
</feature>
<evidence type="ECO:0000256" key="2">
    <source>
        <dbReference type="SAM" id="Phobius"/>
    </source>
</evidence>
<feature type="compositionally biased region" description="Polar residues" evidence="1">
    <location>
        <begin position="221"/>
        <end position="230"/>
    </location>
</feature>
<gene>
    <name evidence="3" type="ORF">GCM10009129_10170</name>
</gene>
<feature type="transmembrane region" description="Helical" evidence="2">
    <location>
        <begin position="115"/>
        <end position="136"/>
    </location>
</feature>
<evidence type="ECO:0000313" key="3">
    <source>
        <dbReference type="EMBL" id="GAA0314848.1"/>
    </source>
</evidence>
<keyword evidence="2" id="KW-0812">Transmembrane</keyword>
<keyword evidence="2" id="KW-0472">Membrane</keyword>
<dbReference type="EMBL" id="BAAAFR010000001">
    <property type="protein sequence ID" value="GAA0314848.1"/>
    <property type="molecule type" value="Genomic_DNA"/>
</dbReference>
<comment type="caution">
    <text evidence="3">The sequence shown here is derived from an EMBL/GenBank/DDBJ whole genome shotgun (WGS) entry which is preliminary data.</text>
</comment>
<accession>A0ABN0VQN7</accession>
<feature type="compositionally biased region" description="Low complexity" evidence="1">
    <location>
        <begin position="177"/>
        <end position="203"/>
    </location>
</feature>
<evidence type="ECO:0000313" key="4">
    <source>
        <dbReference type="Proteomes" id="UP001501787"/>
    </source>
</evidence>
<proteinExistence type="predicted"/>
<name>A0ABN0VQN7_9GAMM</name>
<reference evidence="3 4" key="1">
    <citation type="journal article" date="2019" name="Int. J. Syst. Evol. Microbiol.">
        <title>The Global Catalogue of Microorganisms (GCM) 10K type strain sequencing project: providing services to taxonomists for standard genome sequencing and annotation.</title>
        <authorList>
            <consortium name="The Broad Institute Genomics Platform"/>
            <consortium name="The Broad Institute Genome Sequencing Center for Infectious Disease"/>
            <person name="Wu L."/>
            <person name="Ma J."/>
        </authorList>
    </citation>
    <scope>NUCLEOTIDE SEQUENCE [LARGE SCALE GENOMIC DNA]</scope>
    <source>
        <strain evidence="3 4">JCM 16343</strain>
    </source>
</reference>
<feature type="compositionally biased region" description="Low complexity" evidence="1">
    <location>
        <begin position="159"/>
        <end position="171"/>
    </location>
</feature>